<gene>
    <name evidence="2" type="ORF">DL240_10925</name>
</gene>
<dbReference type="Proteomes" id="UP000249169">
    <property type="component" value="Unassembled WGS sequence"/>
</dbReference>
<dbReference type="RefSeq" id="WP_111729925.1">
    <property type="nucleotide sequence ID" value="NZ_QHKO01000004.1"/>
</dbReference>
<feature type="compositionally biased region" description="Polar residues" evidence="1">
    <location>
        <begin position="210"/>
        <end position="225"/>
    </location>
</feature>
<feature type="region of interest" description="Disordered" evidence="1">
    <location>
        <begin position="186"/>
        <end position="229"/>
    </location>
</feature>
<sequence length="316" mass="35298">MHTLILALYTHQERAERTIDELIEAGVDPSHIDKVEPPGDQHAGLFKGLFSDREREQKDAKTSLKKLTARGVSVDEALHYATGVRQGYSLLIVDTDDDTLAHSARIIMDRHAYPGEIPARESLAEPRQEGMVESAESEGISTASVGLAAATFRTDVPGIETSEAVERAPELPRPDISFGNIATATEVPHSSEVTSGTESTTHEPVLSRASLVSSSGAPPARNNTSRFDDEFRDHYQRNYADSRYAYADFALAYRYGVALAEEPRYRDQTWDQVEPLAHQSWEARESEPWMLFRDAIRFGWNRIRGEHQAEPLPPRL</sequence>
<dbReference type="EMBL" id="QHKO01000004">
    <property type="protein sequence ID" value="RAL22354.1"/>
    <property type="molecule type" value="Genomic_DNA"/>
</dbReference>
<evidence type="ECO:0000313" key="2">
    <source>
        <dbReference type="EMBL" id="RAL22354.1"/>
    </source>
</evidence>
<name>A0A328C7G2_9DELT</name>
<dbReference type="AlphaFoldDB" id="A0A328C7G2"/>
<reference evidence="2 3" key="1">
    <citation type="submission" date="2018-05" db="EMBL/GenBank/DDBJ databases">
        <title>Lujinxingia marina gen. nov. sp. nov., a new facultative anaerobic member of the class Deltaproteobacteria, and proposal of Lujinxingaceae fam. nov.</title>
        <authorList>
            <person name="Li C.-M."/>
        </authorList>
    </citation>
    <scope>NUCLEOTIDE SEQUENCE [LARGE SCALE GENOMIC DNA]</scope>
    <source>
        <strain evidence="2 3">B210</strain>
    </source>
</reference>
<dbReference type="OrthoDB" id="581516at2"/>
<evidence type="ECO:0000313" key="3">
    <source>
        <dbReference type="Proteomes" id="UP000249169"/>
    </source>
</evidence>
<comment type="caution">
    <text evidence="2">The sequence shown here is derived from an EMBL/GenBank/DDBJ whole genome shotgun (WGS) entry which is preliminary data.</text>
</comment>
<evidence type="ECO:0008006" key="4">
    <source>
        <dbReference type="Google" id="ProtNLM"/>
    </source>
</evidence>
<proteinExistence type="predicted"/>
<accession>A0A328C7G2</accession>
<protein>
    <recommendedName>
        <fullName evidence="4">General stress protein 17M-like domain-containing protein</fullName>
    </recommendedName>
</protein>
<evidence type="ECO:0000256" key="1">
    <source>
        <dbReference type="SAM" id="MobiDB-lite"/>
    </source>
</evidence>
<keyword evidence="3" id="KW-1185">Reference proteome</keyword>
<organism evidence="2 3">
    <name type="scientific">Lujinxingia litoralis</name>
    <dbReference type="NCBI Taxonomy" id="2211119"/>
    <lineage>
        <taxon>Bacteria</taxon>
        <taxon>Deltaproteobacteria</taxon>
        <taxon>Bradymonadales</taxon>
        <taxon>Lujinxingiaceae</taxon>
        <taxon>Lujinxingia</taxon>
    </lineage>
</organism>
<feature type="compositionally biased region" description="Low complexity" evidence="1">
    <location>
        <begin position="190"/>
        <end position="203"/>
    </location>
</feature>